<sequence length="236" mass="26281">MAVLENRYRGRFDLKERIEFESVFPCRHINRSVFVVRVQRPINHGPPFPLVPKSTFFNPLINFGGFMDCQHGNPMWVCGVIDGEVFGCTWEVKRGESDRGGVYGDLAGNAEEDKQCDRDASNGFSFGIYSPVSARCYELDVVQENYKENDEDFGQEAVILIIRIVHVNLCRVAKMFTLTVKGLAPEEFAARNYFVQALPDRNQAIPDGGAAAPKLSGGGWATSASRTNNINFDSGD</sequence>
<protein>
    <submittedName>
        <fullName evidence="1">Uncharacterized protein</fullName>
    </submittedName>
</protein>
<comment type="caution">
    <text evidence="1">The sequence shown here is derived from an EMBL/GenBank/DDBJ whole genome shotgun (WGS) entry which is preliminary data.</text>
</comment>
<evidence type="ECO:0000313" key="1">
    <source>
        <dbReference type="EMBL" id="GJT29027.1"/>
    </source>
</evidence>
<name>A0ABQ5CSD7_9ASTR</name>
<keyword evidence="2" id="KW-1185">Reference proteome</keyword>
<reference evidence="1" key="1">
    <citation type="journal article" date="2022" name="Int. J. Mol. Sci.">
        <title>Draft Genome of Tanacetum Coccineum: Genomic Comparison of Closely Related Tanacetum-Family Plants.</title>
        <authorList>
            <person name="Yamashiro T."/>
            <person name="Shiraishi A."/>
            <person name="Nakayama K."/>
            <person name="Satake H."/>
        </authorList>
    </citation>
    <scope>NUCLEOTIDE SEQUENCE</scope>
</reference>
<proteinExistence type="predicted"/>
<organism evidence="1 2">
    <name type="scientific">Tanacetum coccineum</name>
    <dbReference type="NCBI Taxonomy" id="301880"/>
    <lineage>
        <taxon>Eukaryota</taxon>
        <taxon>Viridiplantae</taxon>
        <taxon>Streptophyta</taxon>
        <taxon>Embryophyta</taxon>
        <taxon>Tracheophyta</taxon>
        <taxon>Spermatophyta</taxon>
        <taxon>Magnoliopsida</taxon>
        <taxon>eudicotyledons</taxon>
        <taxon>Gunneridae</taxon>
        <taxon>Pentapetalae</taxon>
        <taxon>asterids</taxon>
        <taxon>campanulids</taxon>
        <taxon>Asterales</taxon>
        <taxon>Asteraceae</taxon>
        <taxon>Asteroideae</taxon>
        <taxon>Anthemideae</taxon>
        <taxon>Anthemidinae</taxon>
        <taxon>Tanacetum</taxon>
    </lineage>
</organism>
<gene>
    <name evidence="1" type="ORF">Tco_0909302</name>
</gene>
<accession>A0ABQ5CSD7</accession>
<reference evidence="1" key="2">
    <citation type="submission" date="2022-01" db="EMBL/GenBank/DDBJ databases">
        <authorList>
            <person name="Yamashiro T."/>
            <person name="Shiraishi A."/>
            <person name="Satake H."/>
            <person name="Nakayama K."/>
        </authorList>
    </citation>
    <scope>NUCLEOTIDE SEQUENCE</scope>
</reference>
<dbReference type="EMBL" id="BQNB010014509">
    <property type="protein sequence ID" value="GJT29027.1"/>
    <property type="molecule type" value="Genomic_DNA"/>
</dbReference>
<dbReference type="Proteomes" id="UP001151760">
    <property type="component" value="Unassembled WGS sequence"/>
</dbReference>
<evidence type="ECO:0000313" key="2">
    <source>
        <dbReference type="Proteomes" id="UP001151760"/>
    </source>
</evidence>